<keyword evidence="16" id="KW-0829">Tyrosine-protein kinase</keyword>
<evidence type="ECO:0000256" key="15">
    <source>
        <dbReference type="ARBA" id="ARBA00023136"/>
    </source>
</evidence>
<evidence type="ECO:0000256" key="13">
    <source>
        <dbReference type="ARBA" id="ARBA00022843"/>
    </source>
</evidence>
<evidence type="ECO:0000256" key="18">
    <source>
        <dbReference type="ARBA" id="ARBA00023170"/>
    </source>
</evidence>
<evidence type="ECO:0000256" key="4">
    <source>
        <dbReference type="ARBA" id="ARBA00022553"/>
    </source>
</evidence>
<dbReference type="InterPro" id="IPR013106">
    <property type="entry name" value="Ig_V-set"/>
</dbReference>
<name>A0A8C0JJ66_CANLU</name>
<keyword evidence="26" id="KW-0460">Magnesium</keyword>
<dbReference type="InterPro" id="IPR001824">
    <property type="entry name" value="Tyr_kinase_rcpt_3_CS"/>
</dbReference>
<organism evidence="32 33">
    <name type="scientific">Canis lupus dingo</name>
    <name type="common">dingo</name>
    <dbReference type="NCBI Taxonomy" id="286419"/>
    <lineage>
        <taxon>Eukaryota</taxon>
        <taxon>Metazoa</taxon>
        <taxon>Chordata</taxon>
        <taxon>Craniata</taxon>
        <taxon>Vertebrata</taxon>
        <taxon>Euteleostomi</taxon>
        <taxon>Mammalia</taxon>
        <taxon>Eutheria</taxon>
        <taxon>Laurasiatheria</taxon>
        <taxon>Carnivora</taxon>
        <taxon>Caniformia</taxon>
        <taxon>Canidae</taxon>
        <taxon>Canis</taxon>
    </lineage>
</organism>
<feature type="domain" description="Ig-like" evidence="31">
    <location>
        <begin position="183"/>
        <end position="278"/>
    </location>
</feature>
<keyword evidence="15 29" id="KW-0472">Membrane</keyword>
<keyword evidence="5" id="KW-0037">Angiogenesis</keyword>
<feature type="domain" description="Ig-like" evidence="31">
    <location>
        <begin position="485"/>
        <end position="581"/>
    </location>
</feature>
<keyword evidence="14 29" id="KW-1133">Transmembrane helix</keyword>
<dbReference type="FunFam" id="2.60.40.10:FF:000880">
    <property type="entry name" value="Vascular endothelial growth factor receptor 2"/>
    <property type="match status" value="1"/>
</dbReference>
<evidence type="ECO:0000256" key="25">
    <source>
        <dbReference type="PIRSR" id="PIRSR000615-2"/>
    </source>
</evidence>
<dbReference type="Pfam" id="PF07714">
    <property type="entry name" value="PK_Tyr_Ser-Thr"/>
    <property type="match status" value="1"/>
</dbReference>
<protein>
    <recommendedName>
        <fullName evidence="2">receptor protein-tyrosine kinase</fullName>
        <ecNumber evidence="2">2.7.10.1</ecNumber>
    </recommendedName>
    <alternativeName>
        <fullName evidence="22">Fetal liver kinase 1</fullName>
    </alternativeName>
    <alternativeName>
        <fullName evidence="23">Protein-tyrosine kinase receptor flk-1</fullName>
    </alternativeName>
</protein>
<feature type="binding site" evidence="25">
    <location>
        <begin position="762"/>
        <end position="769"/>
    </location>
    <ligand>
        <name>ATP</name>
        <dbReference type="ChEBI" id="CHEBI:30616"/>
    </ligand>
</feature>
<keyword evidence="7 28" id="KW-0812">Transmembrane</keyword>
<dbReference type="InterPro" id="IPR020635">
    <property type="entry name" value="Tyr_kinase_cat_dom"/>
</dbReference>
<evidence type="ECO:0000256" key="17">
    <source>
        <dbReference type="ARBA" id="ARBA00023157"/>
    </source>
</evidence>
<evidence type="ECO:0000256" key="10">
    <source>
        <dbReference type="ARBA" id="ARBA00022741"/>
    </source>
</evidence>
<evidence type="ECO:0000256" key="1">
    <source>
        <dbReference type="ARBA" id="ARBA00004251"/>
    </source>
</evidence>
<keyword evidence="17" id="KW-1015">Disulfide bond</keyword>
<dbReference type="Ensembl" id="ENSCAFT00020002074.1">
    <property type="protein sequence ID" value="ENSCAFP00020001776.1"/>
    <property type="gene ID" value="ENSCAFG00020000430.1"/>
</dbReference>
<evidence type="ECO:0000256" key="27">
    <source>
        <dbReference type="PROSITE-ProRule" id="PRU10141"/>
    </source>
</evidence>
<keyword evidence="10 25" id="KW-0547">Nucleotide-binding</keyword>
<dbReference type="Gene3D" id="2.60.40.10">
    <property type="entry name" value="Immunoglobulins"/>
    <property type="match status" value="8"/>
</dbReference>
<dbReference type="PANTHER" id="PTHR24416:SF45">
    <property type="entry name" value="VASCULAR ENDOTHELIAL GROWTH FACTOR RECEPTOR 2"/>
    <property type="match status" value="1"/>
</dbReference>
<evidence type="ECO:0000256" key="19">
    <source>
        <dbReference type="ARBA" id="ARBA00023180"/>
    </source>
</evidence>
<evidence type="ECO:0000256" key="22">
    <source>
        <dbReference type="ARBA" id="ARBA00076489"/>
    </source>
</evidence>
<keyword evidence="3" id="KW-1003">Cell membrane</keyword>
<feature type="domain" description="Ig-like" evidence="31">
    <location>
        <begin position="379"/>
        <end position="472"/>
    </location>
</feature>
<dbReference type="PANTHER" id="PTHR24416">
    <property type="entry name" value="TYROSINE-PROTEIN KINASE RECEPTOR"/>
    <property type="match status" value="1"/>
</dbReference>
<keyword evidence="19" id="KW-0325">Glycoprotein</keyword>
<dbReference type="GO" id="GO:0030335">
    <property type="term" value="P:positive regulation of cell migration"/>
    <property type="evidence" value="ECO:0007669"/>
    <property type="project" value="TreeGrafter"/>
</dbReference>
<dbReference type="PROSITE" id="PS50011">
    <property type="entry name" value="PROTEIN_KINASE_DOM"/>
    <property type="match status" value="1"/>
</dbReference>
<dbReference type="GO" id="GO:0005021">
    <property type="term" value="F:vascular endothelial growth factor receptor activity"/>
    <property type="evidence" value="ECO:0007669"/>
    <property type="project" value="InterPro"/>
</dbReference>
<dbReference type="InterPro" id="IPR055238">
    <property type="entry name" value="VEGFR1-3_N_Ig-like"/>
</dbReference>
<dbReference type="InterPro" id="IPR001245">
    <property type="entry name" value="Ser-Thr/Tyr_kinase_cat_dom"/>
</dbReference>
<dbReference type="SMART" id="SM00408">
    <property type="entry name" value="IGc2"/>
    <property type="match status" value="5"/>
</dbReference>
<dbReference type="GO" id="GO:0048010">
    <property type="term" value="P:vascular endothelial growth factor receptor signaling pathway"/>
    <property type="evidence" value="ECO:0007669"/>
    <property type="project" value="InterPro"/>
</dbReference>
<evidence type="ECO:0000313" key="33">
    <source>
        <dbReference type="Proteomes" id="UP000694391"/>
    </source>
</evidence>
<keyword evidence="26" id="KW-0479">Metal-binding</keyword>
<dbReference type="InterPro" id="IPR041348">
    <property type="entry name" value="VEGFR-2_TMD"/>
</dbReference>
<evidence type="ECO:0000256" key="5">
    <source>
        <dbReference type="ARBA" id="ARBA00022657"/>
    </source>
</evidence>
<dbReference type="GO" id="GO:0045446">
    <property type="term" value="P:endothelial cell differentiation"/>
    <property type="evidence" value="ECO:0007669"/>
    <property type="project" value="TreeGrafter"/>
</dbReference>
<dbReference type="FunFam" id="2.60.40.10:FF:000532">
    <property type="entry name" value="Vascular endothelial growth factor receptor 2"/>
    <property type="match status" value="1"/>
</dbReference>
<evidence type="ECO:0000256" key="7">
    <source>
        <dbReference type="ARBA" id="ARBA00022692"/>
    </source>
</evidence>
<evidence type="ECO:0000259" key="30">
    <source>
        <dbReference type="PROSITE" id="PS50011"/>
    </source>
</evidence>
<evidence type="ECO:0000256" key="11">
    <source>
        <dbReference type="ARBA" id="ARBA00022777"/>
    </source>
</evidence>
<evidence type="ECO:0000313" key="32">
    <source>
        <dbReference type="Ensembl" id="ENSCAFP00020001776.1"/>
    </source>
</evidence>
<feature type="active site" description="Proton acceptor" evidence="24">
    <location>
        <position position="909"/>
    </location>
</feature>
<dbReference type="Pfam" id="PF07679">
    <property type="entry name" value="I-set"/>
    <property type="match status" value="2"/>
</dbReference>
<dbReference type="SUPFAM" id="SSF48726">
    <property type="entry name" value="Immunoglobulin"/>
    <property type="match status" value="6"/>
</dbReference>
<evidence type="ECO:0000256" key="26">
    <source>
        <dbReference type="PIRSR" id="PIRSR000615-3"/>
    </source>
</evidence>
<comment type="subcellular location">
    <subcellularLocation>
        <location evidence="1">Cell membrane</location>
        <topology evidence="1">Single-pass type I membrane protein</topology>
    </subcellularLocation>
    <subcellularLocation>
        <location evidence="28">Membrane</location>
        <topology evidence="28">Single-pass type I membrane protein</topology>
    </subcellularLocation>
</comment>
<dbReference type="Gene3D" id="3.30.200.20">
    <property type="entry name" value="Phosphorylase Kinase, domain 1"/>
    <property type="match status" value="1"/>
</dbReference>
<dbReference type="GO" id="GO:0001525">
    <property type="term" value="P:angiogenesis"/>
    <property type="evidence" value="ECO:0007669"/>
    <property type="project" value="UniProtKB-KW"/>
</dbReference>
<comment type="similarity">
    <text evidence="28">Belongs to the protein kinase superfamily. Tyr protein kinase family. CSF-1/PDGF receptor subfamily.</text>
</comment>
<dbReference type="PROSITE" id="PS50835">
    <property type="entry name" value="IG_LIKE"/>
    <property type="match status" value="5"/>
</dbReference>
<keyword evidence="20 28" id="KW-0393">Immunoglobulin domain</keyword>
<feature type="binding site" evidence="26">
    <location>
        <position position="914"/>
    </location>
    <ligand>
        <name>Mg(2+)</name>
        <dbReference type="ChEBI" id="CHEBI:18420"/>
    </ligand>
</feature>
<dbReference type="InterPro" id="IPR009136">
    <property type="entry name" value="VEGFR2_rcpt"/>
</dbReference>
<evidence type="ECO:0000256" key="28">
    <source>
        <dbReference type="RuleBase" id="RU000311"/>
    </source>
</evidence>
<dbReference type="Pfam" id="PF17988">
    <property type="entry name" value="VEGFR-2_TMD"/>
    <property type="match status" value="1"/>
</dbReference>
<dbReference type="PIRSF" id="PIRSF000615">
    <property type="entry name" value="TyrPK_CSF1-R"/>
    <property type="match status" value="1"/>
</dbReference>
<accession>A0A8C0JJ66</accession>
<keyword evidence="12 25" id="KW-0067">ATP-binding</keyword>
<comment type="catalytic activity">
    <reaction evidence="21">
        <text>L-tyrosyl-[protein] + ATP = O-phospho-L-tyrosyl-[protein] + ADP + H(+)</text>
        <dbReference type="Rhea" id="RHEA:10596"/>
        <dbReference type="Rhea" id="RHEA-COMP:10136"/>
        <dbReference type="Rhea" id="RHEA-COMP:20101"/>
        <dbReference type="ChEBI" id="CHEBI:15378"/>
        <dbReference type="ChEBI" id="CHEBI:30616"/>
        <dbReference type="ChEBI" id="CHEBI:46858"/>
        <dbReference type="ChEBI" id="CHEBI:61978"/>
        <dbReference type="ChEBI" id="CHEBI:456216"/>
        <dbReference type="EC" id="2.7.10.1"/>
    </reaction>
</comment>
<dbReference type="PROSITE" id="PS00109">
    <property type="entry name" value="PROTEIN_KINASE_TYR"/>
    <property type="match status" value="1"/>
</dbReference>
<evidence type="ECO:0000256" key="8">
    <source>
        <dbReference type="ARBA" id="ARBA00022729"/>
    </source>
</evidence>
<dbReference type="InterPro" id="IPR000719">
    <property type="entry name" value="Prot_kinase_dom"/>
</dbReference>
<reference evidence="32" key="2">
    <citation type="submission" date="2025-09" db="UniProtKB">
        <authorList>
            <consortium name="Ensembl"/>
        </authorList>
    </citation>
    <scope>IDENTIFICATION</scope>
</reference>
<feature type="binding site" evidence="26">
    <location>
        <position position="927"/>
    </location>
    <ligand>
        <name>Mg(2+)</name>
        <dbReference type="ChEBI" id="CHEBI:18420"/>
    </ligand>
</feature>
<dbReference type="PRINTS" id="PR01834">
    <property type="entry name" value="VEGFRECEPTR2"/>
</dbReference>
<dbReference type="GeneTree" id="ENSGT00940000156710"/>
<gene>
    <name evidence="32" type="primary">KDR</name>
</gene>
<dbReference type="FunFam" id="3.30.200.20:FF:000041">
    <property type="entry name" value="Vascular endothelial growth factor receptor 2"/>
    <property type="match status" value="1"/>
</dbReference>
<keyword evidence="18 28" id="KW-0675">Receptor</keyword>
<dbReference type="InterPro" id="IPR050122">
    <property type="entry name" value="RTK"/>
</dbReference>
<dbReference type="Pfam" id="PF22854">
    <property type="entry name" value="VEGFR1-3_N_Ig-like"/>
    <property type="match status" value="1"/>
</dbReference>
<feature type="domain" description="Ig-like" evidence="31">
    <location>
        <begin position="286"/>
        <end position="372"/>
    </location>
</feature>
<feature type="binding site" evidence="25 27">
    <location>
        <position position="789"/>
    </location>
    <ligand>
        <name>ATP</name>
        <dbReference type="ChEBI" id="CHEBI:30616"/>
    </ligand>
</feature>
<dbReference type="GO" id="GO:0005886">
    <property type="term" value="C:plasma membrane"/>
    <property type="evidence" value="ECO:0007669"/>
    <property type="project" value="UniProtKB-SubCell"/>
</dbReference>
<dbReference type="SMART" id="SM00409">
    <property type="entry name" value="IG"/>
    <property type="match status" value="6"/>
</dbReference>
<dbReference type="GO" id="GO:0046872">
    <property type="term" value="F:metal ion binding"/>
    <property type="evidence" value="ECO:0007669"/>
    <property type="project" value="UniProtKB-KW"/>
</dbReference>
<evidence type="ECO:0000256" key="2">
    <source>
        <dbReference type="ARBA" id="ARBA00011902"/>
    </source>
</evidence>
<dbReference type="CDD" id="cd00096">
    <property type="entry name" value="Ig"/>
    <property type="match status" value="3"/>
</dbReference>
<dbReference type="Gene3D" id="1.10.510.10">
    <property type="entry name" value="Transferase(Phosphotransferase) domain 1"/>
    <property type="match status" value="1"/>
</dbReference>
<keyword evidence="9" id="KW-0677">Repeat</keyword>
<dbReference type="InterPro" id="IPR008266">
    <property type="entry name" value="Tyr_kinase_AS"/>
</dbReference>
<feature type="domain" description="Protein kinase" evidence="30">
    <location>
        <begin position="755"/>
        <end position="1043"/>
    </location>
</feature>
<dbReference type="SMART" id="SM00406">
    <property type="entry name" value="IGv"/>
    <property type="match status" value="2"/>
</dbReference>
<dbReference type="PRINTS" id="PR01832">
    <property type="entry name" value="VEGFRECEPTOR"/>
</dbReference>
<dbReference type="GO" id="GO:0045766">
    <property type="term" value="P:positive regulation of angiogenesis"/>
    <property type="evidence" value="ECO:0007669"/>
    <property type="project" value="TreeGrafter"/>
</dbReference>
<feature type="transmembrane region" description="Helical" evidence="29">
    <location>
        <begin position="686"/>
        <end position="707"/>
    </location>
</feature>
<dbReference type="InterPro" id="IPR013783">
    <property type="entry name" value="Ig-like_fold"/>
</dbReference>
<keyword evidence="33" id="KW-1185">Reference proteome</keyword>
<dbReference type="Pfam" id="PF21339">
    <property type="entry name" value="VEGFR-1-like_Ig-like"/>
    <property type="match status" value="1"/>
</dbReference>
<dbReference type="GO" id="GO:0019838">
    <property type="term" value="F:growth factor binding"/>
    <property type="evidence" value="ECO:0007669"/>
    <property type="project" value="InterPro"/>
</dbReference>
<dbReference type="InterPro" id="IPR003599">
    <property type="entry name" value="Ig_sub"/>
</dbReference>
<evidence type="ECO:0000256" key="14">
    <source>
        <dbReference type="ARBA" id="ARBA00022989"/>
    </source>
</evidence>
<evidence type="ECO:0000256" key="21">
    <source>
        <dbReference type="ARBA" id="ARBA00051243"/>
    </source>
</evidence>
<dbReference type="InterPro" id="IPR007110">
    <property type="entry name" value="Ig-like_dom"/>
</dbReference>
<feature type="binding site" evidence="25">
    <location>
        <position position="913"/>
    </location>
    <ligand>
        <name>ATP</name>
        <dbReference type="ChEBI" id="CHEBI:30616"/>
    </ligand>
</feature>
<proteinExistence type="inferred from homology"/>
<keyword evidence="8" id="KW-0732">Signal</keyword>
<feature type="domain" description="Ig-like" evidence="31">
    <location>
        <begin position="588"/>
        <end position="660"/>
    </location>
</feature>
<evidence type="ECO:0000256" key="9">
    <source>
        <dbReference type="ARBA" id="ARBA00022737"/>
    </source>
</evidence>
<dbReference type="InterPro" id="IPR013098">
    <property type="entry name" value="Ig_I-set"/>
</dbReference>
<evidence type="ECO:0000256" key="20">
    <source>
        <dbReference type="ARBA" id="ARBA00023319"/>
    </source>
</evidence>
<evidence type="ECO:0000256" key="12">
    <source>
        <dbReference type="ARBA" id="ARBA00022840"/>
    </source>
</evidence>
<dbReference type="GO" id="GO:0016477">
    <property type="term" value="P:cell migration"/>
    <property type="evidence" value="ECO:0007669"/>
    <property type="project" value="TreeGrafter"/>
</dbReference>
<dbReference type="Pfam" id="PF13927">
    <property type="entry name" value="Ig_3"/>
    <property type="match status" value="1"/>
</dbReference>
<dbReference type="InterPro" id="IPR011009">
    <property type="entry name" value="Kinase-like_dom_sf"/>
</dbReference>
<dbReference type="GO" id="GO:0043408">
    <property type="term" value="P:regulation of MAPK cascade"/>
    <property type="evidence" value="ECO:0007669"/>
    <property type="project" value="TreeGrafter"/>
</dbReference>
<dbReference type="SMART" id="SM00219">
    <property type="entry name" value="TyrKc"/>
    <property type="match status" value="1"/>
</dbReference>
<evidence type="ECO:0000256" key="16">
    <source>
        <dbReference type="ARBA" id="ARBA00023137"/>
    </source>
</evidence>
<dbReference type="FunFam" id="2.60.40.10:FF:000767">
    <property type="entry name" value="Vascular endothelial growth factor receptor 2"/>
    <property type="match status" value="1"/>
</dbReference>
<dbReference type="PROSITE" id="PS00107">
    <property type="entry name" value="PROTEIN_KINASE_ATP"/>
    <property type="match status" value="1"/>
</dbReference>
<dbReference type="CDD" id="cd05864">
    <property type="entry name" value="IgI_VEGFR-2"/>
    <property type="match status" value="1"/>
</dbReference>
<dbReference type="GO" id="GO:0005524">
    <property type="term" value="F:ATP binding"/>
    <property type="evidence" value="ECO:0007669"/>
    <property type="project" value="UniProtKB-UniRule"/>
</dbReference>
<keyword evidence="13" id="KW-0832">Ubl conjugation</keyword>
<evidence type="ECO:0000259" key="31">
    <source>
        <dbReference type="PROSITE" id="PS50835"/>
    </source>
</evidence>
<keyword evidence="6" id="KW-0808">Transferase</keyword>
<dbReference type="FunFam" id="2.60.40.10:FF:000247">
    <property type="entry name" value="Vascular endothelial growth factor receptor 3"/>
    <property type="match status" value="1"/>
</dbReference>
<dbReference type="AlphaFoldDB" id="A0A8C0JJ66"/>
<dbReference type="EC" id="2.7.10.1" evidence="2"/>
<evidence type="ECO:0000256" key="3">
    <source>
        <dbReference type="ARBA" id="ARBA00022475"/>
    </source>
</evidence>
<dbReference type="InterPro" id="IPR003598">
    <property type="entry name" value="Ig_sub2"/>
</dbReference>
<evidence type="ECO:0000256" key="6">
    <source>
        <dbReference type="ARBA" id="ARBA00022679"/>
    </source>
</evidence>
<dbReference type="SUPFAM" id="SSF56112">
    <property type="entry name" value="Protein kinase-like (PK-like)"/>
    <property type="match status" value="1"/>
</dbReference>
<dbReference type="Proteomes" id="UP000694391">
    <property type="component" value="Unplaced"/>
</dbReference>
<evidence type="ECO:0000256" key="23">
    <source>
        <dbReference type="ARBA" id="ARBA00080196"/>
    </source>
</evidence>
<sequence>VSLHPPRLSIQKDILTIMANTTLQITCRGQRDLDWLWPNNQSGSEKRVEVTECSDSFFCKMLTIPKVMGNDTGAYKCFYRDTDMASVIYVYVQVMNSLVIISHGFHFWKALYSIFDVSFSTQRYPEKRFVPDGNRISWDSKKGFTIPSYMISYAGMVFCEAKINDESYQSIMYIVVVVGYKIYDVILSPPHGVELSVGERLVLNCTVRTELNVGLDFNWEYPSLKVTLTIESQTSQYFDNNEMKKFLSTLTIDGVTRSDQGWYTCAASSGLMTKRNSTFIRVHEKPFVAFGSGMESSVEATVGDRVRIPVKYLGYPPPEIKWYKNGRPIESNHTIKVGHVLTIMEVSEKDTGNYTVILTNPISKEKQSHVISLVVNVPPQIGEKSLISPVDSYQYGTTQSLTCTVYAVPPPHHIRWYWQLEECAYKPPPSFTARDLFFPQTVSTLVIQAANVSALYKCEAVNKVGRGERVISFHVISEYCSPFGGGSVSLWCTADRTTFENLTWYKSGPQALAVHVGEVPTPVCKNLDALWRMNATTFSNGTSDILILELQNVSLQDQGDYVCFAQDRKTKKRHCVVRQLTVLERVAPMITGNLENQTTSIGETIEVSCTTSGNPPPQITWFKDNETLVEDSGIILKDGNRNLTIRRVRKEDEGLYTCQACSVLGCAKVEAFFIVEGAQEKTNLEVIILVGTAVIAMFFWLLLVIVLRTVKRANGGELKTGYLSIVMDPDELPLDEHCERLPYDASKWEFPRDRLKLGKPLGRGAFGQVIEADAFGIDKTATCKTVAVKMLKEGATHSEHRALMSELKILIHIGHHLNVVNLLGACTKPGGPLMVIVEFCKFGNLSTYLRSKRNEFVPYKVCHLLTQLWPHFSEDLYKNFLTLEHLICYSFQVAKGMEFLASRKCIHRDLAARNILLSEKNVVKICDFGLARDIYKDPDYVRKGDARLPLKWMAPETIFDRVYTIQSDVWSFGVLLWEIFSLGASPYPGVKIDEEFCRRLKEGTRMRAPDYTTPEMYQTMLDCWHGEPNQRPTFSELVEHLGNLLQANAQQVCDLHPRPVHKGFFLSRPSHGHHILVDLSNNAFLKLSAYASREMRS</sequence>
<dbReference type="FunFam" id="1.10.510.10:FF:000077">
    <property type="entry name" value="Vascular endothelial growth factor receptor 2"/>
    <property type="match status" value="1"/>
</dbReference>
<dbReference type="PROSITE" id="PS00240">
    <property type="entry name" value="RECEPTOR_TYR_KIN_III"/>
    <property type="match status" value="1"/>
</dbReference>
<reference evidence="32" key="1">
    <citation type="submission" date="2025-08" db="UniProtKB">
        <authorList>
            <consortium name="Ensembl"/>
        </authorList>
    </citation>
    <scope>IDENTIFICATION</scope>
</reference>
<dbReference type="InterPro" id="IPR017441">
    <property type="entry name" value="Protein_kinase_ATP_BS"/>
</dbReference>
<dbReference type="PRINTS" id="PR00109">
    <property type="entry name" value="TYRKINASE"/>
</dbReference>
<dbReference type="GO" id="GO:0043235">
    <property type="term" value="C:receptor complex"/>
    <property type="evidence" value="ECO:0007669"/>
    <property type="project" value="TreeGrafter"/>
</dbReference>
<keyword evidence="11" id="KW-0418">Kinase</keyword>
<dbReference type="FunFam" id="2.60.40.10:FF:000143">
    <property type="entry name" value="Vascular endothelial growth factor receptor 3"/>
    <property type="match status" value="1"/>
</dbReference>
<dbReference type="InterPro" id="IPR036179">
    <property type="entry name" value="Ig-like_dom_sf"/>
</dbReference>
<keyword evidence="4" id="KW-0597">Phosphoprotein</keyword>
<evidence type="ECO:0000256" key="29">
    <source>
        <dbReference type="SAM" id="Phobius"/>
    </source>
</evidence>
<evidence type="ECO:0000256" key="24">
    <source>
        <dbReference type="PIRSR" id="PIRSR000615-1"/>
    </source>
</evidence>